<dbReference type="Proteomes" id="UP001304895">
    <property type="component" value="Unassembled WGS sequence"/>
</dbReference>
<evidence type="ECO:0000313" key="2">
    <source>
        <dbReference type="EMBL" id="KAK4138345.1"/>
    </source>
</evidence>
<dbReference type="EMBL" id="MU853401">
    <property type="protein sequence ID" value="KAK4138345.1"/>
    <property type="molecule type" value="Genomic_DNA"/>
</dbReference>
<gene>
    <name evidence="2" type="ORF">BT67DRAFT_7082</name>
</gene>
<accession>A0AAN6UTG6</accession>
<sequence length="176" mass="18855">MLLFSLSSRPDAVIGSFRHVFPATGALFTGRQIPQQPVIALSCAAAPGSSSQLPHVLSFQPAATLRAGQGLSVCIQGRNPRNTRAKGRSQTPATRPHLTARSAGGAGSSAKVKQQLLLGDRFARRLPCFWLPLFRGACYGDATADRVTLPSLPWLCDSSTPTLQVTEEETLFRRAL</sequence>
<protein>
    <submittedName>
        <fullName evidence="2">Uncharacterized protein</fullName>
    </submittedName>
</protein>
<keyword evidence="3" id="KW-1185">Reference proteome</keyword>
<dbReference type="AlphaFoldDB" id="A0AAN6UTG6"/>
<feature type="region of interest" description="Disordered" evidence="1">
    <location>
        <begin position="78"/>
        <end position="107"/>
    </location>
</feature>
<name>A0AAN6UTG6_9PEZI</name>
<comment type="caution">
    <text evidence="2">The sequence shown here is derived from an EMBL/GenBank/DDBJ whole genome shotgun (WGS) entry which is preliminary data.</text>
</comment>
<evidence type="ECO:0000313" key="3">
    <source>
        <dbReference type="Proteomes" id="UP001304895"/>
    </source>
</evidence>
<reference evidence="2" key="1">
    <citation type="journal article" date="2023" name="Mol. Phylogenet. Evol.">
        <title>Genome-scale phylogeny and comparative genomics of the fungal order Sordariales.</title>
        <authorList>
            <person name="Hensen N."/>
            <person name="Bonometti L."/>
            <person name="Westerberg I."/>
            <person name="Brannstrom I.O."/>
            <person name="Guillou S."/>
            <person name="Cros-Aarteil S."/>
            <person name="Calhoun S."/>
            <person name="Haridas S."/>
            <person name="Kuo A."/>
            <person name="Mondo S."/>
            <person name="Pangilinan J."/>
            <person name="Riley R."/>
            <person name="LaButti K."/>
            <person name="Andreopoulos B."/>
            <person name="Lipzen A."/>
            <person name="Chen C."/>
            <person name="Yan M."/>
            <person name="Daum C."/>
            <person name="Ng V."/>
            <person name="Clum A."/>
            <person name="Steindorff A."/>
            <person name="Ohm R.A."/>
            <person name="Martin F."/>
            <person name="Silar P."/>
            <person name="Natvig D.O."/>
            <person name="Lalanne C."/>
            <person name="Gautier V."/>
            <person name="Ament-Velasquez S.L."/>
            <person name="Kruys A."/>
            <person name="Hutchinson M.I."/>
            <person name="Powell A.J."/>
            <person name="Barry K."/>
            <person name="Miller A.N."/>
            <person name="Grigoriev I.V."/>
            <person name="Debuchy R."/>
            <person name="Gladieux P."/>
            <person name="Hiltunen Thoren M."/>
            <person name="Johannesson H."/>
        </authorList>
    </citation>
    <scope>NUCLEOTIDE SEQUENCE</scope>
    <source>
        <strain evidence="2">CBS 123565</strain>
    </source>
</reference>
<organism evidence="2 3">
    <name type="scientific">Trichocladium antarcticum</name>
    <dbReference type="NCBI Taxonomy" id="1450529"/>
    <lineage>
        <taxon>Eukaryota</taxon>
        <taxon>Fungi</taxon>
        <taxon>Dikarya</taxon>
        <taxon>Ascomycota</taxon>
        <taxon>Pezizomycotina</taxon>
        <taxon>Sordariomycetes</taxon>
        <taxon>Sordariomycetidae</taxon>
        <taxon>Sordariales</taxon>
        <taxon>Chaetomiaceae</taxon>
        <taxon>Trichocladium</taxon>
    </lineage>
</organism>
<proteinExistence type="predicted"/>
<reference evidence="2" key="2">
    <citation type="submission" date="2023-05" db="EMBL/GenBank/DDBJ databases">
        <authorList>
            <consortium name="Lawrence Berkeley National Laboratory"/>
            <person name="Steindorff A."/>
            <person name="Hensen N."/>
            <person name="Bonometti L."/>
            <person name="Westerberg I."/>
            <person name="Brannstrom I.O."/>
            <person name="Guillou S."/>
            <person name="Cros-Aarteil S."/>
            <person name="Calhoun S."/>
            <person name="Haridas S."/>
            <person name="Kuo A."/>
            <person name="Mondo S."/>
            <person name="Pangilinan J."/>
            <person name="Riley R."/>
            <person name="Labutti K."/>
            <person name="Andreopoulos B."/>
            <person name="Lipzen A."/>
            <person name="Chen C."/>
            <person name="Yanf M."/>
            <person name="Daum C."/>
            <person name="Ng V."/>
            <person name="Clum A."/>
            <person name="Ohm R."/>
            <person name="Martin F."/>
            <person name="Silar P."/>
            <person name="Natvig D."/>
            <person name="Lalanne C."/>
            <person name="Gautier V."/>
            <person name="Ament-Velasquez S.L."/>
            <person name="Kruys A."/>
            <person name="Hutchinson M.I."/>
            <person name="Powell A.J."/>
            <person name="Barry K."/>
            <person name="Miller A.N."/>
            <person name="Grigoriev I.V."/>
            <person name="Debuchy R."/>
            <person name="Gladieux P."/>
            <person name="Thoren M.H."/>
            <person name="Johannesson H."/>
        </authorList>
    </citation>
    <scope>NUCLEOTIDE SEQUENCE</scope>
    <source>
        <strain evidence="2">CBS 123565</strain>
    </source>
</reference>
<evidence type="ECO:0000256" key="1">
    <source>
        <dbReference type="SAM" id="MobiDB-lite"/>
    </source>
</evidence>